<dbReference type="PANTHER" id="PTHR42837">
    <property type="entry name" value="REGULATOR OF SIGMA-E PROTEASE RSEP"/>
    <property type="match status" value="1"/>
</dbReference>
<keyword evidence="4 13" id="KW-0645">Protease</keyword>
<dbReference type="GO" id="GO:0004222">
    <property type="term" value="F:metalloendopeptidase activity"/>
    <property type="evidence" value="ECO:0007669"/>
    <property type="project" value="InterPro"/>
</dbReference>
<sequence length="380" mass="40960">MITALIFIAVLSVLVFGHELGHFWTARRLGVKAEEFGFGFPPRAIGFYKDVSGKWRRLVGSKTVEDLPAGQEPAGTIYSLNWLPIGGFVRIKGQDGDGKLDSDSFASKSLWRRAVILAAGVVMNIVLAAIFLSVGYMMGMPGSLEEAKPSARITKAEVVIVETLPESPAERAGLQPGDIISAVNGEAIDSHERLQALVAANQGQDTLFLVKSGETVKEVTIVPETMATTGSVGVGVSIYGSGTVQYPFFIAIWEGIKMTGIMFWSIILAFYGLIKGLFMGMGAEGQVAGPVGIATLTGQVASLGFAYLLQFMALLSLNLALINILPFPALDGGRLLFLLIEKFIGRPVRQSVEAIVHTVGFWLLMLLIIFVTYKDIVRLF</sequence>
<feature type="transmembrane region" description="Helical" evidence="11">
    <location>
        <begin position="114"/>
        <end position="138"/>
    </location>
</feature>
<name>A0A2N2DZH8_9BACT</name>
<dbReference type="InterPro" id="IPR036034">
    <property type="entry name" value="PDZ_sf"/>
</dbReference>
<evidence type="ECO:0000256" key="7">
    <source>
        <dbReference type="ARBA" id="ARBA00022833"/>
    </source>
</evidence>
<dbReference type="AlphaFoldDB" id="A0A2N2DZH8"/>
<evidence type="ECO:0000256" key="4">
    <source>
        <dbReference type="ARBA" id="ARBA00022670"/>
    </source>
</evidence>
<keyword evidence="6 11" id="KW-0378">Hydrolase</keyword>
<dbReference type="PROSITE" id="PS50106">
    <property type="entry name" value="PDZ"/>
    <property type="match status" value="1"/>
</dbReference>
<dbReference type="InterPro" id="IPR041489">
    <property type="entry name" value="PDZ_6"/>
</dbReference>
<feature type="transmembrane region" description="Helical" evidence="11">
    <location>
        <begin position="351"/>
        <end position="373"/>
    </location>
</feature>
<dbReference type="PANTHER" id="PTHR42837:SF2">
    <property type="entry name" value="MEMBRANE METALLOPROTEASE ARASP2, CHLOROPLASTIC-RELATED"/>
    <property type="match status" value="1"/>
</dbReference>
<dbReference type="GO" id="GO:0046872">
    <property type="term" value="F:metal ion binding"/>
    <property type="evidence" value="ECO:0007669"/>
    <property type="project" value="UniProtKB-KW"/>
</dbReference>
<feature type="transmembrane region" description="Helical" evidence="11">
    <location>
        <begin position="303"/>
        <end position="330"/>
    </location>
</feature>
<keyword evidence="8 11" id="KW-1133">Transmembrane helix</keyword>
<comment type="cofactor">
    <cofactor evidence="1 11">
        <name>Zn(2+)</name>
        <dbReference type="ChEBI" id="CHEBI:29105"/>
    </cofactor>
</comment>
<dbReference type="GO" id="GO:0006508">
    <property type="term" value="P:proteolysis"/>
    <property type="evidence" value="ECO:0007669"/>
    <property type="project" value="UniProtKB-KW"/>
</dbReference>
<dbReference type="SUPFAM" id="SSF50156">
    <property type="entry name" value="PDZ domain-like"/>
    <property type="match status" value="1"/>
</dbReference>
<proteinExistence type="inferred from homology"/>
<evidence type="ECO:0000256" key="8">
    <source>
        <dbReference type="ARBA" id="ARBA00022989"/>
    </source>
</evidence>
<evidence type="ECO:0000256" key="2">
    <source>
        <dbReference type="ARBA" id="ARBA00004141"/>
    </source>
</evidence>
<dbReference type="EMBL" id="PHAH01000031">
    <property type="protein sequence ID" value="PKM87851.1"/>
    <property type="molecule type" value="Genomic_DNA"/>
</dbReference>
<dbReference type="Pfam" id="PF17820">
    <property type="entry name" value="PDZ_6"/>
    <property type="match status" value="1"/>
</dbReference>
<evidence type="ECO:0000259" key="12">
    <source>
        <dbReference type="PROSITE" id="PS50106"/>
    </source>
</evidence>
<evidence type="ECO:0000313" key="13">
    <source>
        <dbReference type="EMBL" id="PKM87851.1"/>
    </source>
</evidence>
<dbReference type="SMART" id="SM00228">
    <property type="entry name" value="PDZ"/>
    <property type="match status" value="1"/>
</dbReference>
<dbReference type="Proteomes" id="UP000233325">
    <property type="component" value="Unassembled WGS sequence"/>
</dbReference>
<keyword evidence="11" id="KW-0479">Metal-binding</keyword>
<accession>A0A2N2DZH8</accession>
<dbReference type="NCBIfam" id="TIGR00054">
    <property type="entry name" value="RIP metalloprotease RseP"/>
    <property type="match status" value="1"/>
</dbReference>
<evidence type="ECO:0000256" key="1">
    <source>
        <dbReference type="ARBA" id="ARBA00001947"/>
    </source>
</evidence>
<dbReference type="Gene3D" id="2.30.42.10">
    <property type="match status" value="1"/>
</dbReference>
<keyword evidence="10 11" id="KW-0472">Membrane</keyword>
<feature type="domain" description="PDZ" evidence="12">
    <location>
        <begin position="158"/>
        <end position="213"/>
    </location>
</feature>
<evidence type="ECO:0000256" key="6">
    <source>
        <dbReference type="ARBA" id="ARBA00022801"/>
    </source>
</evidence>
<comment type="similarity">
    <text evidence="3 11">Belongs to the peptidase M50B family.</text>
</comment>
<comment type="subcellular location">
    <subcellularLocation>
        <location evidence="2">Membrane</location>
        <topology evidence="2">Multi-pass membrane protein</topology>
    </subcellularLocation>
</comment>
<keyword evidence="5 11" id="KW-0812">Transmembrane</keyword>
<feature type="transmembrane region" description="Helical" evidence="11">
    <location>
        <begin position="261"/>
        <end position="283"/>
    </location>
</feature>
<dbReference type="CDD" id="cd06163">
    <property type="entry name" value="S2P-M50_PDZ_RseP-like"/>
    <property type="match status" value="1"/>
</dbReference>
<keyword evidence="7 11" id="KW-0862">Zinc</keyword>
<dbReference type="InterPro" id="IPR001478">
    <property type="entry name" value="PDZ"/>
</dbReference>
<dbReference type="GO" id="GO:0016020">
    <property type="term" value="C:membrane"/>
    <property type="evidence" value="ECO:0007669"/>
    <property type="project" value="UniProtKB-SubCell"/>
</dbReference>
<keyword evidence="9 11" id="KW-0482">Metalloprotease</keyword>
<gene>
    <name evidence="13" type="primary">rseP</name>
    <name evidence="13" type="ORF">CVU83_02460</name>
</gene>
<evidence type="ECO:0000256" key="11">
    <source>
        <dbReference type="RuleBase" id="RU362031"/>
    </source>
</evidence>
<evidence type="ECO:0000256" key="9">
    <source>
        <dbReference type="ARBA" id="ARBA00023049"/>
    </source>
</evidence>
<dbReference type="InterPro" id="IPR008915">
    <property type="entry name" value="Peptidase_M50"/>
</dbReference>
<evidence type="ECO:0000256" key="5">
    <source>
        <dbReference type="ARBA" id="ARBA00022692"/>
    </source>
</evidence>
<dbReference type="InterPro" id="IPR004387">
    <property type="entry name" value="Pept_M50_Zn"/>
</dbReference>
<dbReference type="Pfam" id="PF02163">
    <property type="entry name" value="Peptidase_M50"/>
    <property type="match status" value="2"/>
</dbReference>
<evidence type="ECO:0000256" key="3">
    <source>
        <dbReference type="ARBA" id="ARBA00007931"/>
    </source>
</evidence>
<evidence type="ECO:0000256" key="10">
    <source>
        <dbReference type="ARBA" id="ARBA00023136"/>
    </source>
</evidence>
<dbReference type="EC" id="3.4.24.-" evidence="11"/>
<evidence type="ECO:0000313" key="14">
    <source>
        <dbReference type="Proteomes" id="UP000233325"/>
    </source>
</evidence>
<organism evidence="13 14">
    <name type="scientific">Candidatus Falkowbacteria bacterium HGW-Falkowbacteria-2</name>
    <dbReference type="NCBI Taxonomy" id="2013769"/>
    <lineage>
        <taxon>Bacteria</taxon>
        <taxon>Candidatus Falkowiibacteriota</taxon>
    </lineage>
</organism>
<comment type="caution">
    <text evidence="13">The sequence shown here is derived from an EMBL/GenBank/DDBJ whole genome shotgun (WGS) entry which is preliminary data.</text>
</comment>
<protein>
    <recommendedName>
        <fullName evidence="11">Zinc metalloprotease</fullName>
        <ecNumber evidence="11">3.4.24.-</ecNumber>
    </recommendedName>
</protein>
<reference evidence="13 14" key="1">
    <citation type="journal article" date="2017" name="ISME J.">
        <title>Potential for microbial H2 and metal transformations associated with novel bacteria and archaea in deep terrestrial subsurface sediments.</title>
        <authorList>
            <person name="Hernsdorf A.W."/>
            <person name="Amano Y."/>
            <person name="Miyakawa K."/>
            <person name="Ise K."/>
            <person name="Suzuki Y."/>
            <person name="Anantharaman K."/>
            <person name="Probst A."/>
            <person name="Burstein D."/>
            <person name="Thomas B.C."/>
            <person name="Banfield J.F."/>
        </authorList>
    </citation>
    <scope>NUCLEOTIDE SEQUENCE [LARGE SCALE GENOMIC DNA]</scope>
    <source>
        <strain evidence="13">HGW-Falkowbacteria-2</strain>
    </source>
</reference>